<dbReference type="OrthoDB" id="9796523at2"/>
<dbReference type="InterPro" id="IPR025591">
    <property type="entry name" value="RloB"/>
</dbReference>
<keyword evidence="2" id="KW-1185">Reference proteome</keyword>
<gene>
    <name evidence="1" type="ORF">DW099_12970</name>
</gene>
<evidence type="ECO:0000313" key="2">
    <source>
        <dbReference type="Proteomes" id="UP000284841"/>
    </source>
</evidence>
<dbReference type="AlphaFoldDB" id="A0A415DY35"/>
<sequence>MTNGKIEKRGSRRRKVKPVTLIVTEGSQTEPRYFDYFRTRQKNIEIQIIGNKQKGSRTDYLSLVKKAIEYKNKNQISTSYGDQIWIVADGDVNYNNPDPIRLKNTQLMNARNLAAKNDINIALSNPCFELWYLMHFKYSTSYLKDYNAVASLLKNYISDYDKKFDIAEILSPHLTNAIHNAAKLEDYHRDNGKLQPFGIDANPFTDVYKLIKTLI</sequence>
<dbReference type="GeneID" id="83004532"/>
<organism evidence="1 2">
    <name type="scientific">Emergencia timonensis</name>
    <dbReference type="NCBI Taxonomy" id="1776384"/>
    <lineage>
        <taxon>Bacteria</taxon>
        <taxon>Bacillati</taxon>
        <taxon>Bacillota</taxon>
        <taxon>Clostridia</taxon>
        <taxon>Peptostreptococcales</taxon>
        <taxon>Anaerovoracaceae</taxon>
        <taxon>Emergencia</taxon>
    </lineage>
</organism>
<dbReference type="EMBL" id="QRMS01000004">
    <property type="protein sequence ID" value="RHJ85756.1"/>
    <property type="molecule type" value="Genomic_DNA"/>
</dbReference>
<dbReference type="Proteomes" id="UP000284841">
    <property type="component" value="Unassembled WGS sequence"/>
</dbReference>
<name>A0A415DY35_9FIRM</name>
<reference evidence="1 2" key="1">
    <citation type="submission" date="2018-08" db="EMBL/GenBank/DDBJ databases">
        <title>A genome reference for cultivated species of the human gut microbiota.</title>
        <authorList>
            <person name="Zou Y."/>
            <person name="Xue W."/>
            <person name="Luo G."/>
        </authorList>
    </citation>
    <scope>NUCLEOTIDE SEQUENCE [LARGE SCALE GENOMIC DNA]</scope>
    <source>
        <strain evidence="1 2">AM07-24</strain>
    </source>
</reference>
<evidence type="ECO:0000313" key="1">
    <source>
        <dbReference type="EMBL" id="RHJ85756.1"/>
    </source>
</evidence>
<comment type="caution">
    <text evidence="1">The sequence shown here is derived from an EMBL/GenBank/DDBJ whole genome shotgun (WGS) entry which is preliminary data.</text>
</comment>
<protein>
    <submittedName>
        <fullName evidence="1">RloB domain-containing protein</fullName>
    </submittedName>
</protein>
<proteinExistence type="predicted"/>
<accession>A0A415DY35</accession>
<dbReference type="STRING" id="1776384.GCA_900086585_02176"/>
<dbReference type="RefSeq" id="WP_067537864.1">
    <property type="nucleotide sequence ID" value="NZ_AP025567.1"/>
</dbReference>
<dbReference type="Pfam" id="PF13707">
    <property type="entry name" value="RloB"/>
    <property type="match status" value="1"/>
</dbReference>